<reference evidence="4 5" key="1">
    <citation type="submission" date="2019-12" db="EMBL/GenBank/DDBJ databases">
        <title>Nocardia sp. nov. ET3-3 isolated from soil.</title>
        <authorList>
            <person name="Kanchanasin P."/>
            <person name="Tanasupawat S."/>
            <person name="Yuki M."/>
            <person name="Kudo T."/>
        </authorList>
    </citation>
    <scope>NUCLEOTIDE SEQUENCE [LARGE SCALE GENOMIC DNA]</scope>
    <source>
        <strain evidence="4 5">ET3-3</strain>
    </source>
</reference>
<dbReference type="Proteomes" id="UP000466794">
    <property type="component" value="Unassembled WGS sequence"/>
</dbReference>
<dbReference type="AlphaFoldDB" id="A0A7K1V3P9"/>
<feature type="DNA-binding region" description="H-T-H motif" evidence="2">
    <location>
        <begin position="48"/>
        <end position="67"/>
    </location>
</feature>
<evidence type="ECO:0000313" key="4">
    <source>
        <dbReference type="EMBL" id="MVU80768.1"/>
    </source>
</evidence>
<evidence type="ECO:0000313" key="5">
    <source>
        <dbReference type="Proteomes" id="UP000466794"/>
    </source>
</evidence>
<proteinExistence type="predicted"/>
<dbReference type="SUPFAM" id="SSF48498">
    <property type="entry name" value="Tetracyclin repressor-like, C-terminal domain"/>
    <property type="match status" value="1"/>
</dbReference>
<dbReference type="InterPro" id="IPR009057">
    <property type="entry name" value="Homeodomain-like_sf"/>
</dbReference>
<dbReference type="EMBL" id="WRPP01000005">
    <property type="protein sequence ID" value="MVU80768.1"/>
    <property type="molecule type" value="Genomic_DNA"/>
</dbReference>
<dbReference type="PROSITE" id="PS50977">
    <property type="entry name" value="HTH_TETR_2"/>
    <property type="match status" value="1"/>
</dbReference>
<comment type="caution">
    <text evidence="4">The sequence shown here is derived from an EMBL/GenBank/DDBJ whole genome shotgun (WGS) entry which is preliminary data.</text>
</comment>
<keyword evidence="1 2" id="KW-0238">DNA-binding</keyword>
<gene>
    <name evidence="4" type="ORF">GPX89_26385</name>
</gene>
<accession>A0A7K1V3P9</accession>
<feature type="domain" description="HTH tetR-type" evidence="3">
    <location>
        <begin position="25"/>
        <end position="85"/>
    </location>
</feature>
<dbReference type="SUPFAM" id="SSF46689">
    <property type="entry name" value="Homeodomain-like"/>
    <property type="match status" value="1"/>
</dbReference>
<keyword evidence="5" id="KW-1185">Reference proteome</keyword>
<dbReference type="GO" id="GO:0003677">
    <property type="term" value="F:DNA binding"/>
    <property type="evidence" value="ECO:0007669"/>
    <property type="project" value="UniProtKB-UniRule"/>
</dbReference>
<dbReference type="RefSeq" id="WP_157390339.1">
    <property type="nucleotide sequence ID" value="NZ_WRPP01000005.1"/>
</dbReference>
<dbReference type="InterPro" id="IPR001647">
    <property type="entry name" value="HTH_TetR"/>
</dbReference>
<evidence type="ECO:0000256" key="1">
    <source>
        <dbReference type="ARBA" id="ARBA00023125"/>
    </source>
</evidence>
<protein>
    <recommendedName>
        <fullName evidence="3">HTH tetR-type domain-containing protein</fullName>
    </recommendedName>
</protein>
<sequence>MARSVSSDEVTGGTAALGLRELGKRHRVERILDSALELLREDPDKGLTIERIAARAAVAPMTVFNLIGNRDQLWSALADRALVGLDVQSITAAEPQERAHRIVDAVVRILCADGRVFRALLSGWSMSGRVLDHDPTHALIGCLEDAVEAGFIGPEVNVRRYGDVIAAGLIGAIHQWLAGLLSDDAFRIRAMAVVDTVFAAARYETEAESRG</sequence>
<dbReference type="InterPro" id="IPR036271">
    <property type="entry name" value="Tet_transcr_reg_TetR-rel_C_sf"/>
</dbReference>
<evidence type="ECO:0000259" key="3">
    <source>
        <dbReference type="PROSITE" id="PS50977"/>
    </source>
</evidence>
<evidence type="ECO:0000256" key="2">
    <source>
        <dbReference type="PROSITE-ProRule" id="PRU00335"/>
    </source>
</evidence>
<organism evidence="4 5">
    <name type="scientific">Nocardia terrae</name>
    <dbReference type="NCBI Taxonomy" id="2675851"/>
    <lineage>
        <taxon>Bacteria</taxon>
        <taxon>Bacillati</taxon>
        <taxon>Actinomycetota</taxon>
        <taxon>Actinomycetes</taxon>
        <taxon>Mycobacteriales</taxon>
        <taxon>Nocardiaceae</taxon>
        <taxon>Nocardia</taxon>
    </lineage>
</organism>
<name>A0A7K1V3P9_9NOCA</name>
<dbReference type="Gene3D" id="1.10.357.10">
    <property type="entry name" value="Tetracycline Repressor, domain 2"/>
    <property type="match status" value="1"/>
</dbReference>